<sequence>MGLSAKSLAGPGYIILNTLRAMNIIALLSVVAASFVMLIRPFIVNQFFFFDACSHVFTGIFAMFLIVSETPIARRYFERNWPLFSPNHGFVALGVAMIVLGINVLGNLNKETSSQQNMGLAFWRLVVASGIMVFILGVFNITASYVFRDSRNGISARRVRSHGAVAVAFAPDTESGKPGSIKTTISPSNYSQRSYSPMAQQPARPWHDRKTFSPIKTLGQALWNTVPGGSGHDADADADADDKHGAAAAADNVNASANPNPNVGNGAHGYSPAPYPRTPDSHLTKKSRRRDRMRESLGIPRRTMEISAPTNVNPQFAHLVRQPDPAHHPSARKPEGDNWL</sequence>
<feature type="region of interest" description="Disordered" evidence="1">
    <location>
        <begin position="173"/>
        <end position="210"/>
    </location>
</feature>
<feature type="transmembrane region" description="Helical" evidence="2">
    <location>
        <begin position="49"/>
        <end position="68"/>
    </location>
</feature>
<proteinExistence type="predicted"/>
<accession>A0A6A6PBP2</accession>
<dbReference type="OrthoDB" id="5327148at2759"/>
<evidence type="ECO:0000313" key="5">
    <source>
        <dbReference type="Proteomes" id="UP000799766"/>
    </source>
</evidence>
<dbReference type="AlphaFoldDB" id="A0A6A6PBP2"/>
<feature type="compositionally biased region" description="Low complexity" evidence="1">
    <location>
        <begin position="246"/>
        <end position="269"/>
    </location>
</feature>
<evidence type="ECO:0000256" key="2">
    <source>
        <dbReference type="SAM" id="Phobius"/>
    </source>
</evidence>
<protein>
    <recommendedName>
        <fullName evidence="3">DUF7598 domain-containing protein</fullName>
    </recommendedName>
</protein>
<feature type="compositionally biased region" description="Basic and acidic residues" evidence="1">
    <location>
        <begin position="324"/>
        <end position="340"/>
    </location>
</feature>
<feature type="transmembrane region" description="Helical" evidence="2">
    <location>
        <begin position="89"/>
        <end position="109"/>
    </location>
</feature>
<reference evidence="4" key="1">
    <citation type="journal article" date="2020" name="Stud. Mycol.">
        <title>101 Dothideomycetes genomes: a test case for predicting lifestyles and emergence of pathogens.</title>
        <authorList>
            <person name="Haridas S."/>
            <person name="Albert R."/>
            <person name="Binder M."/>
            <person name="Bloem J."/>
            <person name="Labutti K."/>
            <person name="Salamov A."/>
            <person name="Andreopoulos B."/>
            <person name="Baker S."/>
            <person name="Barry K."/>
            <person name="Bills G."/>
            <person name="Bluhm B."/>
            <person name="Cannon C."/>
            <person name="Castanera R."/>
            <person name="Culley D."/>
            <person name="Daum C."/>
            <person name="Ezra D."/>
            <person name="Gonzalez J."/>
            <person name="Henrissat B."/>
            <person name="Kuo A."/>
            <person name="Liang C."/>
            <person name="Lipzen A."/>
            <person name="Lutzoni F."/>
            <person name="Magnuson J."/>
            <person name="Mondo S."/>
            <person name="Nolan M."/>
            <person name="Ohm R."/>
            <person name="Pangilinan J."/>
            <person name="Park H.-J."/>
            <person name="Ramirez L."/>
            <person name="Alfaro M."/>
            <person name="Sun H."/>
            <person name="Tritt A."/>
            <person name="Yoshinaga Y."/>
            <person name="Zwiers L.-H."/>
            <person name="Turgeon B."/>
            <person name="Goodwin S."/>
            <person name="Spatafora J."/>
            <person name="Crous P."/>
            <person name="Grigoriev I."/>
        </authorList>
    </citation>
    <scope>NUCLEOTIDE SEQUENCE</scope>
    <source>
        <strain evidence="4">ATCC 16933</strain>
    </source>
</reference>
<evidence type="ECO:0000256" key="1">
    <source>
        <dbReference type="SAM" id="MobiDB-lite"/>
    </source>
</evidence>
<dbReference type="Pfam" id="PF24535">
    <property type="entry name" value="DUF7598"/>
    <property type="match status" value="1"/>
</dbReference>
<keyword evidence="2" id="KW-0472">Membrane</keyword>
<feature type="compositionally biased region" description="Polar residues" evidence="1">
    <location>
        <begin position="181"/>
        <end position="199"/>
    </location>
</feature>
<evidence type="ECO:0000313" key="4">
    <source>
        <dbReference type="EMBL" id="KAF2461385.1"/>
    </source>
</evidence>
<gene>
    <name evidence="4" type="ORF">BDY21DRAFT_360514</name>
</gene>
<dbReference type="InterPro" id="IPR056019">
    <property type="entry name" value="DUF7598"/>
</dbReference>
<evidence type="ECO:0000259" key="3">
    <source>
        <dbReference type="Pfam" id="PF24535"/>
    </source>
</evidence>
<feature type="transmembrane region" description="Helical" evidence="2">
    <location>
        <begin position="121"/>
        <end position="147"/>
    </location>
</feature>
<dbReference type="Proteomes" id="UP000799766">
    <property type="component" value="Unassembled WGS sequence"/>
</dbReference>
<keyword evidence="5" id="KW-1185">Reference proteome</keyword>
<organism evidence="4 5">
    <name type="scientific">Lineolata rhizophorae</name>
    <dbReference type="NCBI Taxonomy" id="578093"/>
    <lineage>
        <taxon>Eukaryota</taxon>
        <taxon>Fungi</taxon>
        <taxon>Dikarya</taxon>
        <taxon>Ascomycota</taxon>
        <taxon>Pezizomycotina</taxon>
        <taxon>Dothideomycetes</taxon>
        <taxon>Dothideomycetes incertae sedis</taxon>
        <taxon>Lineolatales</taxon>
        <taxon>Lineolataceae</taxon>
        <taxon>Lineolata</taxon>
    </lineage>
</organism>
<feature type="region of interest" description="Disordered" evidence="1">
    <location>
        <begin position="223"/>
        <end position="340"/>
    </location>
</feature>
<dbReference type="EMBL" id="MU001671">
    <property type="protein sequence ID" value="KAF2461385.1"/>
    <property type="molecule type" value="Genomic_DNA"/>
</dbReference>
<feature type="transmembrane region" description="Helical" evidence="2">
    <location>
        <begin position="21"/>
        <end position="43"/>
    </location>
</feature>
<keyword evidence="2" id="KW-1133">Transmembrane helix</keyword>
<name>A0A6A6PBP2_9PEZI</name>
<keyword evidence="2" id="KW-0812">Transmembrane</keyword>
<feature type="domain" description="DUF7598" evidence="3">
    <location>
        <begin position="12"/>
        <end position="146"/>
    </location>
</feature>